<protein>
    <recommendedName>
        <fullName evidence="3">Phage terminase large subunit N-terminal domain-containing protein</fullName>
    </recommendedName>
</protein>
<dbReference type="AlphaFoldDB" id="A0A4U0GYM5"/>
<evidence type="ECO:0008006" key="3">
    <source>
        <dbReference type="Google" id="ProtNLM"/>
    </source>
</evidence>
<dbReference type="InterPro" id="IPR027417">
    <property type="entry name" value="P-loop_NTPase"/>
</dbReference>
<gene>
    <name evidence="1" type="ORF">FAZ19_16230</name>
</gene>
<comment type="caution">
    <text evidence="1">The sequence shown here is derived from an EMBL/GenBank/DDBJ whole genome shotgun (WGS) entry which is preliminary data.</text>
</comment>
<dbReference type="Gene3D" id="3.40.50.300">
    <property type="entry name" value="P-loop containing nucleotide triphosphate hydrolases"/>
    <property type="match status" value="1"/>
</dbReference>
<evidence type="ECO:0000313" key="1">
    <source>
        <dbReference type="EMBL" id="TJY63814.1"/>
    </source>
</evidence>
<sequence length="512" mass="58973">MTTFSKPQQKVLFSRKPVTLNMAGQRVGKSHMIGFKSGYYVKNFPKMRGMIAANTYKQLSQSTLVAVRKVWKQEFGITEYDRIRNPKGVYVVNKKPPAHFTINEAYDRYDGIISFRNGAIIYIASLDNYEAHDGKELGWAELDETKDTKEEALTSVILGRMSQPGLFITPDGQLVYSDDRGCVLEPFNPVCINTSPAVATPEWLLEMFNLTEYDDEILEKITGFPEFFYKEVDNKAIVIYSTHHNAHNLPKNYIENRLKTLTKGDALKFVYGYPFSQSGGEFYDEFDRLRHVRPTPFIPNKAVHLTFDFNVLPYMTMLCSQIEVIAMFADDNNQLYEDFDIGRRSVQVHYVRFFKEYCLKSPQNDIKGVIDAFKTDYGDKVKTVFYYGDGSGHNRVPGKGEYRVYDDVEEELRGLIYDRSDRTMRKNPSVLKRRKFIQEILKGGIHHIIIEIDPVGCPELIKDFQYLKLGQDGKLKQVVKVPETGATYQKYGHTTDAAEYEICSLFEDTFNN</sequence>
<keyword evidence="2" id="KW-1185">Reference proteome</keyword>
<proteinExistence type="predicted"/>
<name>A0A4U0GYM5_9SPHI</name>
<organism evidence="1 2">
    <name type="scientific">Sphingobacterium alkalisoli</name>
    <dbReference type="NCBI Taxonomy" id="1874115"/>
    <lineage>
        <taxon>Bacteria</taxon>
        <taxon>Pseudomonadati</taxon>
        <taxon>Bacteroidota</taxon>
        <taxon>Sphingobacteriia</taxon>
        <taxon>Sphingobacteriales</taxon>
        <taxon>Sphingobacteriaceae</taxon>
        <taxon>Sphingobacterium</taxon>
    </lineage>
</organism>
<dbReference type="RefSeq" id="WP_136821806.1">
    <property type="nucleotide sequence ID" value="NZ_BMJX01000005.1"/>
</dbReference>
<dbReference type="Proteomes" id="UP000309872">
    <property type="component" value="Unassembled WGS sequence"/>
</dbReference>
<accession>A0A4U0GYM5</accession>
<reference evidence="1 2" key="1">
    <citation type="submission" date="2019-04" db="EMBL/GenBank/DDBJ databases">
        <title>Sphingobacterium olei sp. nov., isolated from oil-contaminated soil.</title>
        <authorList>
            <person name="Liu B."/>
        </authorList>
    </citation>
    <scope>NUCLEOTIDE SEQUENCE [LARGE SCALE GENOMIC DNA]</scope>
    <source>
        <strain evidence="1 2">Y3L14</strain>
    </source>
</reference>
<dbReference type="EMBL" id="SUKA01000005">
    <property type="protein sequence ID" value="TJY63814.1"/>
    <property type="molecule type" value="Genomic_DNA"/>
</dbReference>
<evidence type="ECO:0000313" key="2">
    <source>
        <dbReference type="Proteomes" id="UP000309872"/>
    </source>
</evidence>
<dbReference type="OrthoDB" id="924847at2"/>